<protein>
    <submittedName>
        <fullName evidence="1">Uncharacterized protein</fullName>
    </submittedName>
</protein>
<sequence length="50" mass="5712">AVRDFRGQCGTSAVDMDSGYERPRSMTPLCYKEQYTNCTLSYRQLSCPEP</sequence>
<gene>
    <name evidence="1" type="ORF">SPIL2461_LOCUS22364</name>
</gene>
<organism evidence="1 2">
    <name type="scientific">Symbiodinium pilosum</name>
    <name type="common">Dinoflagellate</name>
    <dbReference type="NCBI Taxonomy" id="2952"/>
    <lineage>
        <taxon>Eukaryota</taxon>
        <taxon>Sar</taxon>
        <taxon>Alveolata</taxon>
        <taxon>Dinophyceae</taxon>
        <taxon>Suessiales</taxon>
        <taxon>Symbiodiniaceae</taxon>
        <taxon>Symbiodinium</taxon>
    </lineage>
</organism>
<dbReference type="AlphaFoldDB" id="A0A812YB69"/>
<keyword evidence="2" id="KW-1185">Reference proteome</keyword>
<comment type="caution">
    <text evidence="1">The sequence shown here is derived from an EMBL/GenBank/DDBJ whole genome shotgun (WGS) entry which is preliminary data.</text>
</comment>
<accession>A0A812YB69</accession>
<feature type="non-terminal residue" evidence="1">
    <location>
        <position position="50"/>
    </location>
</feature>
<name>A0A812YB69_SYMPI</name>
<proteinExistence type="predicted"/>
<dbReference type="Proteomes" id="UP000649617">
    <property type="component" value="Unassembled WGS sequence"/>
</dbReference>
<dbReference type="EMBL" id="CAJNIZ010047194">
    <property type="protein sequence ID" value="CAE7764085.1"/>
    <property type="molecule type" value="Genomic_DNA"/>
</dbReference>
<evidence type="ECO:0000313" key="2">
    <source>
        <dbReference type="Proteomes" id="UP000649617"/>
    </source>
</evidence>
<reference evidence="1" key="1">
    <citation type="submission" date="2021-02" db="EMBL/GenBank/DDBJ databases">
        <authorList>
            <person name="Dougan E. K."/>
            <person name="Rhodes N."/>
            <person name="Thang M."/>
            <person name="Chan C."/>
        </authorList>
    </citation>
    <scope>NUCLEOTIDE SEQUENCE</scope>
</reference>
<evidence type="ECO:0000313" key="1">
    <source>
        <dbReference type="EMBL" id="CAE7764085.1"/>
    </source>
</evidence>